<evidence type="ECO:0000313" key="4">
    <source>
        <dbReference type="Proteomes" id="UP000017836"/>
    </source>
</evidence>
<dbReference type="OMA" id="DACNSWE"/>
<keyword evidence="4" id="KW-1185">Reference proteome</keyword>
<protein>
    <submittedName>
        <fullName evidence="3">Uncharacterized protein</fullName>
    </submittedName>
</protein>
<name>W1PSA0_AMBTC</name>
<organism evidence="3 4">
    <name type="scientific">Amborella trichopoda</name>
    <dbReference type="NCBI Taxonomy" id="13333"/>
    <lineage>
        <taxon>Eukaryota</taxon>
        <taxon>Viridiplantae</taxon>
        <taxon>Streptophyta</taxon>
        <taxon>Embryophyta</taxon>
        <taxon>Tracheophyta</taxon>
        <taxon>Spermatophyta</taxon>
        <taxon>Magnoliopsida</taxon>
        <taxon>Amborellales</taxon>
        <taxon>Amborellaceae</taxon>
        <taxon>Amborella</taxon>
    </lineage>
</organism>
<gene>
    <name evidence="3" type="ORF">AMTR_s00028p00124690</name>
</gene>
<dbReference type="STRING" id="13333.W1PSA0"/>
<feature type="coiled-coil region" evidence="1">
    <location>
        <begin position="162"/>
        <end position="252"/>
    </location>
</feature>
<evidence type="ECO:0000256" key="2">
    <source>
        <dbReference type="SAM" id="MobiDB-lite"/>
    </source>
</evidence>
<dbReference type="PANTHER" id="PTHR35493:SF1">
    <property type="entry name" value="STRUCTURAL MAINTENANCE OF CHROMOSOMES PROTEIN"/>
    <property type="match status" value="1"/>
</dbReference>
<keyword evidence="1" id="KW-0175">Coiled coil</keyword>
<feature type="compositionally biased region" description="Low complexity" evidence="2">
    <location>
        <begin position="52"/>
        <end position="66"/>
    </location>
</feature>
<feature type="region of interest" description="Disordered" evidence="2">
    <location>
        <begin position="1"/>
        <end position="79"/>
    </location>
</feature>
<reference evidence="4" key="1">
    <citation type="journal article" date="2013" name="Science">
        <title>The Amborella genome and the evolution of flowering plants.</title>
        <authorList>
            <consortium name="Amborella Genome Project"/>
        </authorList>
    </citation>
    <scope>NUCLEOTIDE SEQUENCE [LARGE SCALE GENOMIC DNA]</scope>
</reference>
<evidence type="ECO:0000313" key="3">
    <source>
        <dbReference type="EMBL" id="ERN10591.1"/>
    </source>
</evidence>
<dbReference type="Proteomes" id="UP000017836">
    <property type="component" value="Unassembled WGS sequence"/>
</dbReference>
<dbReference type="PANTHER" id="PTHR35493">
    <property type="entry name" value="STRUCTURAL MAINTENANCE OF CHROMOSOMES PROTEIN"/>
    <property type="match status" value="1"/>
</dbReference>
<feature type="compositionally biased region" description="Low complexity" evidence="2">
    <location>
        <begin position="1"/>
        <end position="27"/>
    </location>
</feature>
<dbReference type="EMBL" id="KI392812">
    <property type="protein sequence ID" value="ERN10591.1"/>
    <property type="molecule type" value="Genomic_DNA"/>
</dbReference>
<dbReference type="eggNOG" id="ENOG502QS7C">
    <property type="taxonomic scope" value="Eukaryota"/>
</dbReference>
<dbReference type="AlphaFoldDB" id="W1PSA0"/>
<dbReference type="HOGENOM" id="CLU_057029_0_0_1"/>
<evidence type="ECO:0000256" key="1">
    <source>
        <dbReference type="SAM" id="Coils"/>
    </source>
</evidence>
<accession>W1PSA0</accession>
<sequence length="370" mass="41549">MASMKSSSVSSTSSRYHSYDTRSSVSSHHSDVSTIDPNPKKKLSTLKRLVGSSRPATSSNNSSSRAITKVKSSDPPKLDQNFTSLVKKFMEKKGKPKALDPAKLAIPADFIADDLKKNMKKGSNFSVLQHKLFPKPSDCKETRKLTDVKPNTRTLAMVLRSERELLNQNKEYETEIKELQQLLSQKNREVQNLKDLCIEQREEIRALKSTKLFPDAKTSYLHDLLEKQGSELKQASEVIPALQEQVTSLTDQLQFLAKGLAEVKGDKNSMRLFHDGSISTPRTPIYNQEAANSMEFSSGDTMIAGSPDDMILNDMNPCLTPYYARRKGQGYDEVVGYGFGDMPYSLVEQNMCKSNECGFPFRKPNPQRLF</sequence>
<dbReference type="Gramene" id="ERN10591">
    <property type="protein sequence ID" value="ERN10591"/>
    <property type="gene ID" value="AMTR_s00028p00124690"/>
</dbReference>
<proteinExistence type="predicted"/>